<dbReference type="EMBL" id="CP036433">
    <property type="protein sequence ID" value="QDU93986.1"/>
    <property type="molecule type" value="Genomic_DNA"/>
</dbReference>
<dbReference type="InterPro" id="IPR045853">
    <property type="entry name" value="Pep_chain_release_fac_I_sf"/>
</dbReference>
<proteinExistence type="inferred from homology"/>
<reference evidence="3 4" key="1">
    <citation type="submission" date="2019-02" db="EMBL/GenBank/DDBJ databases">
        <title>Deep-cultivation of Planctomycetes and their phenomic and genomic characterization uncovers novel biology.</title>
        <authorList>
            <person name="Wiegand S."/>
            <person name="Jogler M."/>
            <person name="Boedeker C."/>
            <person name="Pinto D."/>
            <person name="Vollmers J."/>
            <person name="Rivas-Marin E."/>
            <person name="Kohn T."/>
            <person name="Peeters S.H."/>
            <person name="Heuer A."/>
            <person name="Rast P."/>
            <person name="Oberbeckmann S."/>
            <person name="Bunk B."/>
            <person name="Jeske O."/>
            <person name="Meyerdierks A."/>
            <person name="Storesund J.E."/>
            <person name="Kallscheuer N."/>
            <person name="Luecker S."/>
            <person name="Lage O.M."/>
            <person name="Pohl T."/>
            <person name="Merkel B.J."/>
            <person name="Hornburger P."/>
            <person name="Mueller R.-W."/>
            <person name="Bruemmer F."/>
            <person name="Labrenz M."/>
            <person name="Spormann A.M."/>
            <person name="Op den Camp H."/>
            <person name="Overmann J."/>
            <person name="Amann R."/>
            <person name="Jetten M.S.M."/>
            <person name="Mascher T."/>
            <person name="Medema M.H."/>
            <person name="Devos D.P."/>
            <person name="Kaster A.-K."/>
            <person name="Ovreas L."/>
            <person name="Rohde M."/>
            <person name="Galperin M.Y."/>
            <person name="Jogler C."/>
        </authorList>
    </citation>
    <scope>NUCLEOTIDE SEQUENCE [LARGE SCALE GENOMIC DNA]</scope>
    <source>
        <strain evidence="3 4">Pla85_3_4</strain>
    </source>
</reference>
<protein>
    <submittedName>
        <fullName evidence="3">Peptide chain release factor 1</fullName>
    </submittedName>
</protein>
<dbReference type="InterPro" id="IPR050057">
    <property type="entry name" value="Prokaryotic/Mito_RF"/>
</dbReference>
<feature type="domain" description="Prokaryotic-type class I peptide chain release factors" evidence="2">
    <location>
        <begin position="16"/>
        <end position="93"/>
    </location>
</feature>
<name>A0A518DQ56_9BACT</name>
<organism evidence="3 4">
    <name type="scientific">Lignipirellula cremea</name>
    <dbReference type="NCBI Taxonomy" id="2528010"/>
    <lineage>
        <taxon>Bacteria</taxon>
        <taxon>Pseudomonadati</taxon>
        <taxon>Planctomycetota</taxon>
        <taxon>Planctomycetia</taxon>
        <taxon>Pirellulales</taxon>
        <taxon>Pirellulaceae</taxon>
        <taxon>Lignipirellula</taxon>
    </lineage>
</organism>
<gene>
    <name evidence="3" type="primary">prfA_1</name>
    <name evidence="3" type="ORF">Pla8534_17720</name>
</gene>
<accession>A0A518DQ56</accession>
<dbReference type="RefSeq" id="WP_197443114.1">
    <property type="nucleotide sequence ID" value="NZ_CP036433.1"/>
</dbReference>
<dbReference type="Gene3D" id="3.30.160.20">
    <property type="match status" value="1"/>
</dbReference>
<dbReference type="KEGG" id="lcre:Pla8534_17720"/>
<dbReference type="PANTHER" id="PTHR43804">
    <property type="entry name" value="LD18447P"/>
    <property type="match status" value="1"/>
</dbReference>
<dbReference type="Proteomes" id="UP000317648">
    <property type="component" value="Chromosome"/>
</dbReference>
<evidence type="ECO:0000259" key="2">
    <source>
        <dbReference type="Pfam" id="PF00472"/>
    </source>
</evidence>
<comment type="similarity">
    <text evidence="1">Belongs to the prokaryotic/mitochondrial release factor family.</text>
</comment>
<dbReference type="GO" id="GO:0003747">
    <property type="term" value="F:translation release factor activity"/>
    <property type="evidence" value="ECO:0007669"/>
    <property type="project" value="InterPro"/>
</dbReference>
<evidence type="ECO:0000313" key="4">
    <source>
        <dbReference type="Proteomes" id="UP000317648"/>
    </source>
</evidence>
<dbReference type="InterPro" id="IPR000352">
    <property type="entry name" value="Pep_chain_release_fac_I"/>
</dbReference>
<dbReference type="SUPFAM" id="SSF75620">
    <property type="entry name" value="Release factor"/>
    <property type="match status" value="1"/>
</dbReference>
<dbReference type="AlphaFoldDB" id="A0A518DQ56"/>
<dbReference type="Pfam" id="PF00472">
    <property type="entry name" value="RF-1"/>
    <property type="match status" value="1"/>
</dbReference>
<evidence type="ECO:0000313" key="3">
    <source>
        <dbReference type="EMBL" id="QDU93986.1"/>
    </source>
</evidence>
<keyword evidence="4" id="KW-1185">Reference proteome</keyword>
<dbReference type="PANTHER" id="PTHR43804:SF6">
    <property type="entry name" value="CLASS I PEPTIDE CHAIN RELEASE FACTOR"/>
    <property type="match status" value="1"/>
</dbReference>
<evidence type="ECO:0000256" key="1">
    <source>
        <dbReference type="ARBA" id="ARBA00010835"/>
    </source>
</evidence>
<sequence>MPPLHPAKLAIDTLLADCEVRRTRGSGPGGQHRNKVETAIVITHRPTGVRGEATERRSQEQNRQQAIHRLRIHLALQVRSEEAAETPSSLWQSRRQGERMNVSATHQDFPALLAESLDVLSRQQQQVPPAAAWLGVSSSQLIRLLKQEPHALKQVNEERFRLGLHALK</sequence>